<dbReference type="KEGG" id="bcz:BCE33L0852"/>
<name>Q63F56_BACCZ</name>
<sequence>MVGLFKKTSPLNQIIEGRGFFENVSNDAIHLRFKPFPTNDKPYRRQKMRVLQIKRLKQAFRFYYVPYSQLLFIYIQKSL</sequence>
<organism evidence="1 2">
    <name type="scientific">Bacillus cereus (strain ZK / E33L)</name>
    <dbReference type="NCBI Taxonomy" id="288681"/>
    <lineage>
        <taxon>Bacteria</taxon>
        <taxon>Bacillati</taxon>
        <taxon>Bacillota</taxon>
        <taxon>Bacilli</taxon>
        <taxon>Bacillales</taxon>
        <taxon>Bacillaceae</taxon>
        <taxon>Bacillus</taxon>
        <taxon>Bacillus cereus group</taxon>
    </lineage>
</organism>
<dbReference type="Proteomes" id="UP000002612">
    <property type="component" value="Chromosome"/>
</dbReference>
<evidence type="ECO:0000313" key="1">
    <source>
        <dbReference type="EMBL" id="AAU19389.1"/>
    </source>
</evidence>
<evidence type="ECO:0000313" key="2">
    <source>
        <dbReference type="Proteomes" id="UP000002612"/>
    </source>
</evidence>
<accession>Q63F56</accession>
<dbReference type="EMBL" id="CP000001">
    <property type="protein sequence ID" value="AAU19389.1"/>
    <property type="molecule type" value="Genomic_DNA"/>
</dbReference>
<gene>
    <name evidence="1" type="ordered locus">BCE33L0852</name>
</gene>
<dbReference type="AlphaFoldDB" id="Q63F56"/>
<protein>
    <submittedName>
        <fullName evidence="1">Uncharacterized protein</fullName>
    </submittedName>
</protein>
<reference evidence="2" key="1">
    <citation type="journal article" date="2006" name="J. Bacteriol.">
        <title>Pathogenomic sequence analysis of Bacillus cereus and Bacillus thuringiensis isolates closely related to Bacillus anthracis.</title>
        <authorList>
            <person name="Han C.S."/>
            <person name="Xie G."/>
            <person name="Challacombe J.F."/>
            <person name="Altherr M.R."/>
            <person name="Bhotika S.S."/>
            <person name="Brown N."/>
            <person name="Bruce D."/>
            <person name="Campbell C.S."/>
            <person name="Campbell M.L."/>
            <person name="Chen J."/>
            <person name="Chertkov O."/>
            <person name="Cleland C."/>
            <person name="Dimitrijevic M."/>
            <person name="Doggett N.A."/>
            <person name="Fawcett J.J."/>
            <person name="Glavina T."/>
            <person name="Goodwin L.A."/>
            <person name="Green L.D."/>
            <person name="Hill K.K."/>
            <person name="Hitchcock P."/>
            <person name="Jackson P.J."/>
            <person name="Keim P."/>
            <person name="Kewalramani A.R."/>
            <person name="Longmire J."/>
            <person name="Lucas S."/>
            <person name="Malfatti S."/>
            <person name="McMurry K."/>
            <person name="Meincke L.J."/>
            <person name="Misra M."/>
            <person name="Moseman B.L."/>
            <person name="Mundt M."/>
            <person name="Munk A.C."/>
            <person name="Okinaka R.T."/>
            <person name="Parson-Quintana B."/>
            <person name="Reilly L.P."/>
            <person name="Richardson P."/>
            <person name="Robinson D.L."/>
            <person name="Rubin E."/>
            <person name="Saunders E."/>
            <person name="Tapia R."/>
            <person name="Tesmer J.G."/>
            <person name="Thayer N."/>
            <person name="Thompson L.S."/>
            <person name="Tice H."/>
            <person name="Ticknor L.O."/>
            <person name="Wills P.L."/>
            <person name="Brettin T.S."/>
            <person name="Gilna P."/>
        </authorList>
    </citation>
    <scope>NUCLEOTIDE SEQUENCE [LARGE SCALE GENOMIC DNA]</scope>
    <source>
        <strain evidence="2">ZK / E33L</strain>
    </source>
</reference>
<proteinExistence type="predicted"/>